<dbReference type="AlphaFoldDB" id="A0A7T8DV85"/>
<dbReference type="InterPro" id="IPR009810">
    <property type="entry name" value="Nodulin_late_dom"/>
</dbReference>
<keyword evidence="1" id="KW-0472">Membrane</keyword>
<keyword evidence="1" id="KW-0812">Transmembrane</keyword>
<dbReference type="EMBL" id="MT371126">
    <property type="protein sequence ID" value="QQO74644.1"/>
    <property type="molecule type" value="mRNA"/>
</dbReference>
<keyword evidence="1" id="KW-1133">Transmembrane helix</keyword>
<sequence length="80" mass="9429">MINHNIFITCKEKMATTLKVFFHIILLISLYCVVKEVEGEPRTKKEYIKCKFDDDCPKIFLIRVHKCIDNLCTLVRVIPD</sequence>
<proteinExistence type="evidence at transcript level"/>
<evidence type="ECO:0000259" key="2">
    <source>
        <dbReference type="Pfam" id="PF07127"/>
    </source>
</evidence>
<name>A0A7T8DV85_PEA</name>
<dbReference type="GO" id="GO:0046872">
    <property type="term" value="F:metal ion binding"/>
    <property type="evidence" value="ECO:0007669"/>
    <property type="project" value="InterPro"/>
</dbReference>
<dbReference type="Pfam" id="PF07127">
    <property type="entry name" value="Nodulin_late"/>
    <property type="match status" value="1"/>
</dbReference>
<feature type="transmembrane region" description="Helical" evidence="1">
    <location>
        <begin position="20"/>
        <end position="37"/>
    </location>
</feature>
<evidence type="ECO:0000256" key="1">
    <source>
        <dbReference type="SAM" id="Phobius"/>
    </source>
</evidence>
<organism evidence="3">
    <name type="scientific">Pisum sativum</name>
    <name type="common">Garden pea</name>
    <name type="synonym">Lathyrus oleraceus</name>
    <dbReference type="NCBI Taxonomy" id="3888"/>
    <lineage>
        <taxon>Eukaryota</taxon>
        <taxon>Viridiplantae</taxon>
        <taxon>Streptophyta</taxon>
        <taxon>Embryophyta</taxon>
        <taxon>Tracheophyta</taxon>
        <taxon>Spermatophyta</taxon>
        <taxon>Magnoliopsida</taxon>
        <taxon>eudicotyledons</taxon>
        <taxon>Gunneridae</taxon>
        <taxon>Pentapetalae</taxon>
        <taxon>rosids</taxon>
        <taxon>fabids</taxon>
        <taxon>Fabales</taxon>
        <taxon>Fabaceae</taxon>
        <taxon>Papilionoideae</taxon>
        <taxon>50 kb inversion clade</taxon>
        <taxon>NPAAA clade</taxon>
        <taxon>Hologalegina</taxon>
        <taxon>IRL clade</taxon>
        <taxon>Fabeae</taxon>
        <taxon>Lathyrus</taxon>
    </lineage>
</organism>
<evidence type="ECO:0000313" key="3">
    <source>
        <dbReference type="EMBL" id="QQO74644.1"/>
    </source>
</evidence>
<feature type="domain" description="Late nodulin" evidence="2">
    <location>
        <begin position="14"/>
        <end position="73"/>
    </location>
</feature>
<accession>A0A7T8DV85</accession>
<reference evidence="3" key="1">
    <citation type="journal article" date="2020" name="Mol. Cell">
        <title>Proteome analysis reveals a significant host-specific response in Rhizobium leguminosarum bv viciae endosymbiotic cells.</title>
        <authorList>
            <person name="Duran D."/>
            <person name="Albareda M."/>
            <person name="Marina A."/>
            <person name="Garcia C."/>
            <person name="Ruiz-Argueso T."/>
            <person name="Palacios J."/>
        </authorList>
    </citation>
    <scope>NUCLEOTIDE SEQUENCE</scope>
    <source>
        <tissue evidence="3">Root nodules</tissue>
    </source>
</reference>
<protein>
    <submittedName>
        <fullName evidence="3">Nodule-specific cysteine-rich peptide G28</fullName>
    </submittedName>
</protein>